<sequence>MFQTQGIYPQTVRQDSFSTSDSHAVAKLSTISHQLDRFTNLPRDLIDSAKISGKVVFDPAKHLNYEAPKKIHLLADLGKSNVGISPNAFSEPFPLFNEEAIRQMRAEVFDEEVLDKFHCQTGSKTGQVRGQCPNHAPFTHAAWTHPTVISLISTIAGIDLVPALDYDIGHTNIVVRADGSENDCTPPGQQITPGKYCESAFGWHKDCYPFVCVLMLSPCTGMSGGETYIRAADGDIMKARGPELGSAVVMQGRYVEHQATAAKGGQERISMVTSFRPRDPHVKDESVMTNVRNISDRKVLFGQFASYRVEILRDRACEEVIRARGESEKEGSYRVEGAREWLRTQKEFIEWTLRELIND</sequence>
<keyword evidence="2" id="KW-1185">Reference proteome</keyword>
<accession>A0A6A6WHI7</accession>
<dbReference type="RefSeq" id="XP_033603995.1">
    <property type="nucleotide sequence ID" value="XM_033746396.1"/>
</dbReference>
<name>A0A6A6WHI7_9PEZI</name>
<evidence type="ECO:0000313" key="1">
    <source>
        <dbReference type="EMBL" id="KAF2761544.1"/>
    </source>
</evidence>
<dbReference type="GeneID" id="54487450"/>
<evidence type="ECO:0000313" key="2">
    <source>
        <dbReference type="Proteomes" id="UP000799437"/>
    </source>
</evidence>
<dbReference type="PANTHER" id="PTHR41677:SF1">
    <property type="entry name" value="FE2OG DIOXYGENASE DOMAIN-CONTAINING PROTEIN"/>
    <property type="match status" value="1"/>
</dbReference>
<dbReference type="OrthoDB" id="10256055at2759"/>
<dbReference type="Proteomes" id="UP000799437">
    <property type="component" value="Unassembled WGS sequence"/>
</dbReference>
<dbReference type="EMBL" id="ML996566">
    <property type="protein sequence ID" value="KAF2761544.1"/>
    <property type="molecule type" value="Genomic_DNA"/>
</dbReference>
<reference evidence="1" key="1">
    <citation type="journal article" date="2020" name="Stud. Mycol.">
        <title>101 Dothideomycetes genomes: a test case for predicting lifestyles and emergence of pathogens.</title>
        <authorList>
            <person name="Haridas S."/>
            <person name="Albert R."/>
            <person name="Binder M."/>
            <person name="Bloem J."/>
            <person name="Labutti K."/>
            <person name="Salamov A."/>
            <person name="Andreopoulos B."/>
            <person name="Baker S."/>
            <person name="Barry K."/>
            <person name="Bills G."/>
            <person name="Bluhm B."/>
            <person name="Cannon C."/>
            <person name="Castanera R."/>
            <person name="Culley D."/>
            <person name="Daum C."/>
            <person name="Ezra D."/>
            <person name="Gonzalez J."/>
            <person name="Henrissat B."/>
            <person name="Kuo A."/>
            <person name="Liang C."/>
            <person name="Lipzen A."/>
            <person name="Lutzoni F."/>
            <person name="Magnuson J."/>
            <person name="Mondo S."/>
            <person name="Nolan M."/>
            <person name="Ohm R."/>
            <person name="Pangilinan J."/>
            <person name="Park H.-J."/>
            <person name="Ramirez L."/>
            <person name="Alfaro M."/>
            <person name="Sun H."/>
            <person name="Tritt A."/>
            <person name="Yoshinaga Y."/>
            <person name="Zwiers L.-H."/>
            <person name="Turgeon B."/>
            <person name="Goodwin S."/>
            <person name="Spatafora J."/>
            <person name="Crous P."/>
            <person name="Grigoriev I."/>
        </authorList>
    </citation>
    <scope>NUCLEOTIDE SEQUENCE</scope>
    <source>
        <strain evidence="1">CBS 121739</strain>
    </source>
</reference>
<organism evidence="1 2">
    <name type="scientific">Pseudovirgaria hyperparasitica</name>
    <dbReference type="NCBI Taxonomy" id="470096"/>
    <lineage>
        <taxon>Eukaryota</taxon>
        <taxon>Fungi</taxon>
        <taxon>Dikarya</taxon>
        <taxon>Ascomycota</taxon>
        <taxon>Pezizomycotina</taxon>
        <taxon>Dothideomycetes</taxon>
        <taxon>Dothideomycetes incertae sedis</taxon>
        <taxon>Acrospermales</taxon>
        <taxon>Acrospermaceae</taxon>
        <taxon>Pseudovirgaria</taxon>
    </lineage>
</organism>
<gene>
    <name evidence="1" type="ORF">EJ05DRAFT_496453</name>
</gene>
<dbReference type="PANTHER" id="PTHR41677">
    <property type="entry name" value="YALI0B19030P"/>
    <property type="match status" value="1"/>
</dbReference>
<proteinExistence type="predicted"/>
<dbReference type="AlphaFoldDB" id="A0A6A6WHI7"/>
<evidence type="ECO:0008006" key="3">
    <source>
        <dbReference type="Google" id="ProtNLM"/>
    </source>
</evidence>
<protein>
    <recommendedName>
        <fullName evidence="3">Fe2OG dioxygenase domain-containing protein</fullName>
    </recommendedName>
</protein>